<evidence type="ECO:0000313" key="5">
    <source>
        <dbReference type="EMBL" id="QGY40161.1"/>
    </source>
</evidence>
<feature type="domain" description="HTH marR-type" evidence="4">
    <location>
        <begin position="9"/>
        <end position="143"/>
    </location>
</feature>
<dbReference type="GO" id="GO:0003677">
    <property type="term" value="F:DNA binding"/>
    <property type="evidence" value="ECO:0007669"/>
    <property type="project" value="UniProtKB-KW"/>
</dbReference>
<dbReference type="RefSeq" id="WP_158947384.1">
    <property type="nucleotide sequence ID" value="NZ_CP046400.1"/>
</dbReference>
<evidence type="ECO:0000256" key="1">
    <source>
        <dbReference type="ARBA" id="ARBA00023015"/>
    </source>
</evidence>
<protein>
    <submittedName>
        <fullName evidence="5">MarR family transcriptional regulator</fullName>
    </submittedName>
</protein>
<dbReference type="Pfam" id="PF12802">
    <property type="entry name" value="MarR_2"/>
    <property type="match status" value="1"/>
</dbReference>
<reference evidence="5 6" key="1">
    <citation type="submission" date="2019-11" db="EMBL/GenBank/DDBJ databases">
        <authorList>
            <person name="Zheng R.K."/>
            <person name="Sun C.M."/>
        </authorList>
    </citation>
    <scope>NUCLEOTIDE SEQUENCE [LARGE SCALE GENOMIC DNA]</scope>
    <source>
        <strain evidence="5 6">SRB007</strain>
    </source>
</reference>
<dbReference type="PROSITE" id="PS50995">
    <property type="entry name" value="HTH_MARR_2"/>
    <property type="match status" value="1"/>
</dbReference>
<dbReference type="SMART" id="SM00347">
    <property type="entry name" value="HTH_MARR"/>
    <property type="match status" value="1"/>
</dbReference>
<name>A0A6I6JDG1_9BACT</name>
<dbReference type="SUPFAM" id="SSF46785">
    <property type="entry name" value="Winged helix' DNA-binding domain"/>
    <property type="match status" value="1"/>
</dbReference>
<gene>
    <name evidence="5" type="ORF">GM415_08475</name>
</gene>
<dbReference type="InterPro" id="IPR039422">
    <property type="entry name" value="MarR/SlyA-like"/>
</dbReference>
<proteinExistence type="predicted"/>
<organism evidence="5 6">
    <name type="scientific">Pseudodesulfovibrio cashew</name>
    <dbReference type="NCBI Taxonomy" id="2678688"/>
    <lineage>
        <taxon>Bacteria</taxon>
        <taxon>Pseudomonadati</taxon>
        <taxon>Thermodesulfobacteriota</taxon>
        <taxon>Desulfovibrionia</taxon>
        <taxon>Desulfovibrionales</taxon>
        <taxon>Desulfovibrionaceae</taxon>
    </lineage>
</organism>
<sequence>MAIDKLNPRESLGFLAWKVARLIAGDLTARFTEAGVSVSVEQWRALIPVYKVDGLTQGRLCEILSQEKTGVSRLVAALEKRGLLVRVADEHDRRVKHLFITDEGRRLIEATADLAIENRLEVEKDIDPEDLAVCKRVLWDIIKPTLEIENCCSEKV</sequence>
<dbReference type="PRINTS" id="PR00598">
    <property type="entry name" value="HTHMARR"/>
</dbReference>
<dbReference type="InterPro" id="IPR036390">
    <property type="entry name" value="WH_DNA-bd_sf"/>
</dbReference>
<dbReference type="AlphaFoldDB" id="A0A6I6JDG1"/>
<dbReference type="KEGG" id="psel:GM415_08475"/>
<keyword evidence="1" id="KW-0805">Transcription regulation</keyword>
<keyword evidence="6" id="KW-1185">Reference proteome</keyword>
<dbReference type="InterPro" id="IPR000835">
    <property type="entry name" value="HTH_MarR-typ"/>
</dbReference>
<evidence type="ECO:0000259" key="4">
    <source>
        <dbReference type="PROSITE" id="PS50995"/>
    </source>
</evidence>
<dbReference type="EMBL" id="CP046400">
    <property type="protein sequence ID" value="QGY40161.1"/>
    <property type="molecule type" value="Genomic_DNA"/>
</dbReference>
<keyword evidence="3" id="KW-0804">Transcription</keyword>
<dbReference type="PANTHER" id="PTHR33164:SF64">
    <property type="entry name" value="TRANSCRIPTIONAL REGULATOR SLYA"/>
    <property type="match status" value="1"/>
</dbReference>
<dbReference type="InterPro" id="IPR036388">
    <property type="entry name" value="WH-like_DNA-bd_sf"/>
</dbReference>
<keyword evidence="2" id="KW-0238">DNA-binding</keyword>
<evidence type="ECO:0000313" key="6">
    <source>
        <dbReference type="Proteomes" id="UP000428328"/>
    </source>
</evidence>
<dbReference type="GO" id="GO:0006950">
    <property type="term" value="P:response to stress"/>
    <property type="evidence" value="ECO:0007669"/>
    <property type="project" value="TreeGrafter"/>
</dbReference>
<accession>A0A6I6JDG1</accession>
<evidence type="ECO:0000256" key="2">
    <source>
        <dbReference type="ARBA" id="ARBA00023125"/>
    </source>
</evidence>
<dbReference type="Proteomes" id="UP000428328">
    <property type="component" value="Chromosome"/>
</dbReference>
<evidence type="ECO:0000256" key="3">
    <source>
        <dbReference type="ARBA" id="ARBA00023163"/>
    </source>
</evidence>
<dbReference type="Gene3D" id="1.10.10.10">
    <property type="entry name" value="Winged helix-like DNA-binding domain superfamily/Winged helix DNA-binding domain"/>
    <property type="match status" value="1"/>
</dbReference>
<dbReference type="PANTHER" id="PTHR33164">
    <property type="entry name" value="TRANSCRIPTIONAL REGULATOR, MARR FAMILY"/>
    <property type="match status" value="1"/>
</dbReference>
<dbReference type="GO" id="GO:0003700">
    <property type="term" value="F:DNA-binding transcription factor activity"/>
    <property type="evidence" value="ECO:0007669"/>
    <property type="project" value="InterPro"/>
</dbReference>